<accession>A0A9D4VGC6</accession>
<proteinExistence type="predicted"/>
<dbReference type="InterPro" id="IPR056971">
    <property type="entry name" value="Znf-C2HC_3"/>
</dbReference>
<dbReference type="PANTHER" id="PTHR35513:SF1">
    <property type="entry name" value="OS02G0158600 PROTEIN"/>
    <property type="match status" value="1"/>
</dbReference>
<keyword evidence="3" id="KW-1185">Reference proteome</keyword>
<sequence length="181" mass="18906">MDRHLPIPPGTEGHDAISTLLASARLSISQGKPSLALQAVIAALKLSGGNEIVLQTLARARDIYQSRVRASADANELATLFAECAIGEADAAVPTDLSSQAMDESLDVPSLSLGLEQAHMLTSSSTGEAAPILAESGRMQVVLDASADGSSFICLQCGGLVSGHRKDEHIAYWCSHSRQVV</sequence>
<dbReference type="PANTHER" id="PTHR35513">
    <property type="entry name" value="OS02G0158600 PROTEIN"/>
    <property type="match status" value="1"/>
</dbReference>
<evidence type="ECO:0000313" key="3">
    <source>
        <dbReference type="Proteomes" id="UP000886520"/>
    </source>
</evidence>
<dbReference type="AlphaFoldDB" id="A0A9D4VGC6"/>
<dbReference type="OrthoDB" id="436688at2759"/>
<evidence type="ECO:0000313" key="2">
    <source>
        <dbReference type="EMBL" id="KAI5084993.1"/>
    </source>
</evidence>
<evidence type="ECO:0000259" key="1">
    <source>
        <dbReference type="Pfam" id="PF25017"/>
    </source>
</evidence>
<dbReference type="EMBL" id="JABFUD020000001">
    <property type="protein sequence ID" value="KAI5084993.1"/>
    <property type="molecule type" value="Genomic_DNA"/>
</dbReference>
<feature type="domain" description="C2HC zinc finger plants" evidence="1">
    <location>
        <begin position="130"/>
        <end position="175"/>
    </location>
</feature>
<reference evidence="2" key="1">
    <citation type="submission" date="2021-01" db="EMBL/GenBank/DDBJ databases">
        <title>Adiantum capillus-veneris genome.</title>
        <authorList>
            <person name="Fang Y."/>
            <person name="Liao Q."/>
        </authorList>
    </citation>
    <scope>NUCLEOTIDE SEQUENCE</scope>
    <source>
        <strain evidence="2">H3</strain>
        <tissue evidence="2">Leaf</tissue>
    </source>
</reference>
<comment type="caution">
    <text evidence="2">The sequence shown here is derived from an EMBL/GenBank/DDBJ whole genome shotgun (WGS) entry which is preliminary data.</text>
</comment>
<dbReference type="Pfam" id="PF25017">
    <property type="entry name" value="zf-C2HC_3"/>
    <property type="match status" value="1"/>
</dbReference>
<name>A0A9D4VGC6_ADICA</name>
<protein>
    <recommendedName>
        <fullName evidence="1">C2HC zinc finger plants domain-containing protein</fullName>
    </recommendedName>
</protein>
<gene>
    <name evidence="2" type="ORF">GOP47_0001162</name>
</gene>
<dbReference type="Proteomes" id="UP000886520">
    <property type="component" value="Chromosome 1"/>
</dbReference>
<organism evidence="2 3">
    <name type="scientific">Adiantum capillus-veneris</name>
    <name type="common">Maidenhair fern</name>
    <dbReference type="NCBI Taxonomy" id="13818"/>
    <lineage>
        <taxon>Eukaryota</taxon>
        <taxon>Viridiplantae</taxon>
        <taxon>Streptophyta</taxon>
        <taxon>Embryophyta</taxon>
        <taxon>Tracheophyta</taxon>
        <taxon>Polypodiopsida</taxon>
        <taxon>Polypodiidae</taxon>
        <taxon>Polypodiales</taxon>
        <taxon>Pteridineae</taxon>
        <taxon>Pteridaceae</taxon>
        <taxon>Vittarioideae</taxon>
        <taxon>Adiantum</taxon>
    </lineage>
</organism>